<dbReference type="InterPro" id="IPR029032">
    <property type="entry name" value="AhpD-like"/>
</dbReference>
<evidence type="ECO:0008006" key="2">
    <source>
        <dbReference type="Google" id="ProtNLM"/>
    </source>
</evidence>
<dbReference type="SUPFAM" id="SSF69118">
    <property type="entry name" value="AhpD-like"/>
    <property type="match status" value="1"/>
</dbReference>
<accession>A0A1D1ZXG8</accession>
<gene>
    <name evidence="1" type="ORF">g.8082</name>
</gene>
<organism evidence="1">
    <name type="scientific">Auxenochlorella protothecoides</name>
    <name type="common">Green microalga</name>
    <name type="synonym">Chlorella protothecoides</name>
    <dbReference type="NCBI Taxonomy" id="3075"/>
    <lineage>
        <taxon>Eukaryota</taxon>
        <taxon>Viridiplantae</taxon>
        <taxon>Chlorophyta</taxon>
        <taxon>core chlorophytes</taxon>
        <taxon>Trebouxiophyceae</taxon>
        <taxon>Chlorellales</taxon>
        <taxon>Chlorellaceae</taxon>
        <taxon>Auxenochlorella</taxon>
    </lineage>
</organism>
<reference evidence="1" key="1">
    <citation type="submission" date="2015-08" db="EMBL/GenBank/DDBJ databases">
        <authorList>
            <person name="Babu N.S."/>
            <person name="Beckwith C.J."/>
            <person name="Beseler K.G."/>
            <person name="Brison A."/>
            <person name="Carone J.V."/>
            <person name="Caskin T.P."/>
            <person name="Diamond M."/>
            <person name="Durham M.E."/>
            <person name="Foxe J.M."/>
            <person name="Go M."/>
            <person name="Henderson B.A."/>
            <person name="Jones I.B."/>
            <person name="McGettigan J.A."/>
            <person name="Micheletti S.J."/>
            <person name="Nasrallah M.E."/>
            <person name="Ortiz D."/>
            <person name="Piller C.R."/>
            <person name="Privatt S.R."/>
            <person name="Schneider S.L."/>
            <person name="Sharp S."/>
            <person name="Smith T.C."/>
            <person name="Stanton J.D."/>
            <person name="Ullery H.E."/>
            <person name="Wilson R.J."/>
            <person name="Serrano M.G."/>
            <person name="Buck G."/>
            <person name="Lee V."/>
            <person name="Wang Y."/>
            <person name="Carvalho R."/>
            <person name="Voegtly L."/>
            <person name="Shi R."/>
            <person name="Duckworth R."/>
            <person name="Johnson A."/>
            <person name="Loviza R."/>
            <person name="Walstead R."/>
            <person name="Shah Z."/>
            <person name="Kiflezghi M."/>
            <person name="Wade K."/>
            <person name="Ball S.L."/>
            <person name="Bradley K.W."/>
            <person name="Asai D.J."/>
            <person name="Bowman C.A."/>
            <person name="Russell D.A."/>
            <person name="Pope W.H."/>
            <person name="Jacobs-Sera D."/>
            <person name="Hendrix R.W."/>
            <person name="Hatfull G.F."/>
        </authorList>
    </citation>
    <scope>NUCLEOTIDE SEQUENCE</scope>
</reference>
<dbReference type="AlphaFoldDB" id="A0A1D1ZXG8"/>
<sequence length="360" mass="38564">MHALSFACRALCVIGVRPPSRRAVVGPGRAFLGARLAPSGRSGGVRPLKIPLAASLQSRQEVITREMSLLPKEACLIRLFNAAGCHQWDRLAPLAREFYDLGGSLEELVATTRFLVTLIGYGPALKATLTLHKAGFMPKHVPGKVGGPPGNAFELVYTSVTDTVRAKLHDADPVLAEWIRTHLYGDIYSSPGIPLRLKQLLICSNLAMADMPDQLFGHAIAGLRFGATLQQLEEAVHLAVAVPEHSIKPAIVDEALKILTLAQRKYRRDFAGSPASQQVAVAFGSVRIPPLAPLTNGPPSMSAMSGTVAEPTPKPTQVRHVQMVTEKTIAAAPKVPKPAAGSVSQEGFAWDVLESERPPM</sequence>
<dbReference type="EMBL" id="GDKF01006993">
    <property type="protein sequence ID" value="JAT71629.1"/>
    <property type="molecule type" value="Transcribed_RNA"/>
</dbReference>
<name>A0A1D1ZXG8_AUXPR</name>
<evidence type="ECO:0000313" key="1">
    <source>
        <dbReference type="EMBL" id="JAT71629.1"/>
    </source>
</evidence>
<dbReference type="Gene3D" id="1.20.1290.10">
    <property type="entry name" value="AhpD-like"/>
    <property type="match status" value="1"/>
</dbReference>
<protein>
    <recommendedName>
        <fullName evidence="2">Carboxymuconolactone decarboxylase-like domain-containing protein</fullName>
    </recommendedName>
</protein>
<proteinExistence type="predicted"/>